<evidence type="ECO:0000313" key="1">
    <source>
        <dbReference type="EMBL" id="KAF9324551.1"/>
    </source>
</evidence>
<gene>
    <name evidence="1" type="ORF">BG006_000420</name>
</gene>
<reference evidence="1" key="1">
    <citation type="journal article" date="2020" name="Fungal Divers.">
        <title>Resolving the Mortierellaceae phylogeny through synthesis of multi-gene phylogenetics and phylogenomics.</title>
        <authorList>
            <person name="Vandepol N."/>
            <person name="Liber J."/>
            <person name="Desiro A."/>
            <person name="Na H."/>
            <person name="Kennedy M."/>
            <person name="Barry K."/>
            <person name="Grigoriev I.V."/>
            <person name="Miller A.N."/>
            <person name="O'Donnell K."/>
            <person name="Stajich J.E."/>
            <person name="Bonito G."/>
        </authorList>
    </citation>
    <scope>NUCLEOTIDE SEQUENCE</scope>
    <source>
        <strain evidence="1">NVP1</strain>
    </source>
</reference>
<organism evidence="1 2">
    <name type="scientific">Podila minutissima</name>
    <dbReference type="NCBI Taxonomy" id="64525"/>
    <lineage>
        <taxon>Eukaryota</taxon>
        <taxon>Fungi</taxon>
        <taxon>Fungi incertae sedis</taxon>
        <taxon>Mucoromycota</taxon>
        <taxon>Mortierellomycotina</taxon>
        <taxon>Mortierellomycetes</taxon>
        <taxon>Mortierellales</taxon>
        <taxon>Mortierellaceae</taxon>
        <taxon>Podila</taxon>
    </lineage>
</organism>
<name>A0A9P5SBD2_9FUNG</name>
<dbReference type="PANTHER" id="PTHR32026">
    <property type="entry name" value="METHYLTRANSFERASE-LIKE PROTEIN 24"/>
    <property type="match status" value="1"/>
</dbReference>
<dbReference type="PANTHER" id="PTHR32026:SF10">
    <property type="entry name" value="METHYLTRANSFERASE-LIKE PROTEIN 24-RELATED"/>
    <property type="match status" value="1"/>
</dbReference>
<accession>A0A9P5SBD2</accession>
<dbReference type="Proteomes" id="UP000696485">
    <property type="component" value="Unassembled WGS sequence"/>
</dbReference>
<proteinExistence type="predicted"/>
<dbReference type="AlphaFoldDB" id="A0A9P5SBD2"/>
<sequence>MALLHSDQINNAIGFNKLNNNNKPASSEIAWNDATYPISGGQPLAKYPGRKPHSVQKLLENAKGYCDLIVRKRHEMLATYHYGTEPTSGTGGGMLQIRSVGQVGVLVDVLPGGLQLPARDPARGPHLRRWQVDLRHEPERPRAKCIPYSFGVSFETSFESEMLERTDCEIFAYDASVTGMGAQMDSNPRVTFKQYFIGHEIKVDASGITWKTVRALMKENGHDWIDILKVDTE</sequence>
<keyword evidence="2" id="KW-1185">Reference proteome</keyword>
<protein>
    <submittedName>
        <fullName evidence="1">Uncharacterized protein</fullName>
    </submittedName>
</protein>
<dbReference type="InterPro" id="IPR026913">
    <property type="entry name" value="METTL24"/>
</dbReference>
<dbReference type="EMBL" id="JAAAUY010001069">
    <property type="protein sequence ID" value="KAF9324551.1"/>
    <property type="molecule type" value="Genomic_DNA"/>
</dbReference>
<evidence type="ECO:0000313" key="2">
    <source>
        <dbReference type="Proteomes" id="UP000696485"/>
    </source>
</evidence>
<comment type="caution">
    <text evidence="1">The sequence shown here is derived from an EMBL/GenBank/DDBJ whole genome shotgun (WGS) entry which is preliminary data.</text>
</comment>